<feature type="domain" description="HTH hxlR-type" evidence="4">
    <location>
        <begin position="9"/>
        <end position="107"/>
    </location>
</feature>
<dbReference type="InterPro" id="IPR036388">
    <property type="entry name" value="WH-like_DNA-bd_sf"/>
</dbReference>
<protein>
    <submittedName>
        <fullName evidence="5">HxlR family transcriptional regulator</fullName>
    </submittedName>
</protein>
<evidence type="ECO:0000256" key="1">
    <source>
        <dbReference type="ARBA" id="ARBA00023015"/>
    </source>
</evidence>
<dbReference type="Pfam" id="PF01638">
    <property type="entry name" value="HxlR"/>
    <property type="match status" value="1"/>
</dbReference>
<evidence type="ECO:0000256" key="3">
    <source>
        <dbReference type="ARBA" id="ARBA00023163"/>
    </source>
</evidence>
<name>A0A142JQE1_9BURK</name>
<dbReference type="InterPro" id="IPR002577">
    <property type="entry name" value="HTH_HxlR"/>
</dbReference>
<dbReference type="RefSeq" id="WP_062802155.1">
    <property type="nucleotide sequence ID" value="NZ_CP014844.1"/>
</dbReference>
<evidence type="ECO:0000313" key="6">
    <source>
        <dbReference type="Proteomes" id="UP000075238"/>
    </source>
</evidence>
<dbReference type="Proteomes" id="UP000075238">
    <property type="component" value="Chromosome 1"/>
</dbReference>
<dbReference type="STRING" id="1796606.A2G96_12100"/>
<keyword evidence="1" id="KW-0805">Transcription regulation</keyword>
<evidence type="ECO:0000259" key="4">
    <source>
        <dbReference type="PROSITE" id="PS51118"/>
    </source>
</evidence>
<dbReference type="PANTHER" id="PTHR33204">
    <property type="entry name" value="TRANSCRIPTIONAL REGULATOR, MARR FAMILY"/>
    <property type="match status" value="1"/>
</dbReference>
<keyword evidence="6" id="KW-1185">Reference proteome</keyword>
<dbReference type="Gene3D" id="1.10.10.10">
    <property type="entry name" value="Winged helix-like DNA-binding domain superfamily/Winged helix DNA-binding domain"/>
    <property type="match status" value="1"/>
</dbReference>
<dbReference type="PROSITE" id="PS51118">
    <property type="entry name" value="HTH_HXLR"/>
    <property type="match status" value="1"/>
</dbReference>
<accession>A0A142JQE1</accession>
<proteinExistence type="predicted"/>
<keyword evidence="3" id="KW-0804">Transcription</keyword>
<dbReference type="KEGG" id="cnan:A2G96_12100"/>
<dbReference type="GO" id="GO:0003677">
    <property type="term" value="F:DNA binding"/>
    <property type="evidence" value="ECO:0007669"/>
    <property type="project" value="UniProtKB-KW"/>
</dbReference>
<reference evidence="5 6" key="1">
    <citation type="submission" date="2016-03" db="EMBL/GenBank/DDBJ databases">
        <title>Complete genome sequence of a novel chlorpyrifos degrading bacterium, Cupriavidus nantongensis sp. X1.</title>
        <authorList>
            <person name="Fang L."/>
        </authorList>
    </citation>
    <scope>NUCLEOTIDE SEQUENCE [LARGE SCALE GENOMIC DNA]</scope>
    <source>
        <strain evidence="5 6">X1</strain>
    </source>
</reference>
<keyword evidence="2" id="KW-0238">DNA-binding</keyword>
<dbReference type="InterPro" id="IPR036390">
    <property type="entry name" value="WH_DNA-bd_sf"/>
</dbReference>
<evidence type="ECO:0000256" key="2">
    <source>
        <dbReference type="ARBA" id="ARBA00023125"/>
    </source>
</evidence>
<sequence length="113" mass="12848">MRNKEPDSCGFASALQAIGGKWKTSVLWELHLRPHRFAELRRLLSGVSEKVLAQQLRQMELDGLIHRHDYDEVPPRVEYSITPLGMSLNDAVTAMSAWGKRHEAWKARQQAAA</sequence>
<dbReference type="PANTHER" id="PTHR33204:SF29">
    <property type="entry name" value="TRANSCRIPTIONAL REGULATOR"/>
    <property type="match status" value="1"/>
</dbReference>
<evidence type="ECO:0000313" key="5">
    <source>
        <dbReference type="EMBL" id="AMR80303.1"/>
    </source>
</evidence>
<dbReference type="EMBL" id="CP014844">
    <property type="protein sequence ID" value="AMR80303.1"/>
    <property type="molecule type" value="Genomic_DNA"/>
</dbReference>
<organism evidence="5 6">
    <name type="scientific">Cupriavidus nantongensis</name>
    <dbReference type="NCBI Taxonomy" id="1796606"/>
    <lineage>
        <taxon>Bacteria</taxon>
        <taxon>Pseudomonadati</taxon>
        <taxon>Pseudomonadota</taxon>
        <taxon>Betaproteobacteria</taxon>
        <taxon>Burkholderiales</taxon>
        <taxon>Burkholderiaceae</taxon>
        <taxon>Cupriavidus</taxon>
    </lineage>
</organism>
<gene>
    <name evidence="5" type="ORF">A2G96_12100</name>
</gene>
<dbReference type="AlphaFoldDB" id="A0A142JQE1"/>
<dbReference type="SUPFAM" id="SSF46785">
    <property type="entry name" value="Winged helix' DNA-binding domain"/>
    <property type="match status" value="1"/>
</dbReference>
<dbReference type="OrthoDB" id="9807069at2"/>